<evidence type="ECO:0000313" key="1">
    <source>
        <dbReference type="EMBL" id="HDD43428.1"/>
    </source>
</evidence>
<protein>
    <submittedName>
        <fullName evidence="1">Uncharacterized protein</fullName>
    </submittedName>
</protein>
<dbReference type="Proteomes" id="UP000886289">
    <property type="component" value="Unassembled WGS sequence"/>
</dbReference>
<sequence>MKKVTKAIWEIKGCQKGIPNPGVIANVISRVIWNIDNYKEAEKLLYDEQFGCHPIVKENNKVIILKTVSDRIIQVSKTRPEVRFFAPFGSFCLFNQLDSVLSGLILNGELVKVKYGDEIDEKEIKQLFRPSGKYLTNYEGQTLARRALFEWFKGVKNAN</sequence>
<dbReference type="AlphaFoldDB" id="A0A7C0Y467"/>
<organism evidence="1">
    <name type="scientific">Desulfofervidus auxilii</name>
    <dbReference type="NCBI Taxonomy" id="1621989"/>
    <lineage>
        <taxon>Bacteria</taxon>
        <taxon>Pseudomonadati</taxon>
        <taxon>Thermodesulfobacteriota</taxon>
        <taxon>Candidatus Desulfofervidia</taxon>
        <taxon>Candidatus Desulfofervidales</taxon>
        <taxon>Candidatus Desulfofervidaceae</taxon>
        <taxon>Candidatus Desulfofervidus</taxon>
    </lineage>
</organism>
<proteinExistence type="predicted"/>
<dbReference type="EMBL" id="DRBS01000040">
    <property type="protein sequence ID" value="HDD43428.1"/>
    <property type="molecule type" value="Genomic_DNA"/>
</dbReference>
<accession>A0A7C0Y467</accession>
<reference evidence="1" key="1">
    <citation type="journal article" date="2020" name="mSystems">
        <title>Genome- and Community-Level Interaction Insights into Carbon Utilization and Element Cycling Functions of Hydrothermarchaeota in Hydrothermal Sediment.</title>
        <authorList>
            <person name="Zhou Z."/>
            <person name="Liu Y."/>
            <person name="Xu W."/>
            <person name="Pan J."/>
            <person name="Luo Z.H."/>
            <person name="Li M."/>
        </authorList>
    </citation>
    <scope>NUCLEOTIDE SEQUENCE [LARGE SCALE GENOMIC DNA]</scope>
    <source>
        <strain evidence="1">HyVt-233</strain>
    </source>
</reference>
<name>A0A7C0Y467_DESA2</name>
<comment type="caution">
    <text evidence="1">The sequence shown here is derived from an EMBL/GenBank/DDBJ whole genome shotgun (WGS) entry which is preliminary data.</text>
</comment>
<gene>
    <name evidence="1" type="ORF">ENG63_01000</name>
</gene>